<reference evidence="2 3" key="1">
    <citation type="journal article" date="2023" name="Genes (Basel)">
        <title>Chromosome-Level Genome Assembly and Circadian Gene Repertoire of the Patagonia Blennie Eleginops maclovinus-The Closest Ancestral Proxy of Antarctic Cryonotothenioids.</title>
        <authorList>
            <person name="Cheng C.C."/>
            <person name="Rivera-Colon A.G."/>
            <person name="Minhas B.F."/>
            <person name="Wilson L."/>
            <person name="Rayamajhi N."/>
            <person name="Vargas-Chacoff L."/>
            <person name="Catchen J.M."/>
        </authorList>
    </citation>
    <scope>NUCLEOTIDE SEQUENCE [LARGE SCALE GENOMIC DNA]</scope>
    <source>
        <strain evidence="2">JMC-PN-2008</strain>
    </source>
</reference>
<evidence type="ECO:0000313" key="3">
    <source>
        <dbReference type="Proteomes" id="UP001346869"/>
    </source>
</evidence>
<name>A0AAN8AHR4_ELEMC</name>
<reference evidence="2 3" key="2">
    <citation type="journal article" date="2023" name="Mol. Biol. Evol.">
        <title>Genomics of Secondarily Temperate Adaptation in the Only Non-Antarctic Icefish.</title>
        <authorList>
            <person name="Rivera-Colon A.G."/>
            <person name="Rayamajhi N."/>
            <person name="Minhas B.F."/>
            <person name="Madrigal G."/>
            <person name="Bilyk K.T."/>
            <person name="Yoon V."/>
            <person name="Hune M."/>
            <person name="Gregory S."/>
            <person name="Cheng C.H.C."/>
            <person name="Catchen J.M."/>
        </authorList>
    </citation>
    <scope>NUCLEOTIDE SEQUENCE [LARGE SCALE GENOMIC DNA]</scope>
    <source>
        <strain evidence="2">JMC-PN-2008</strain>
    </source>
</reference>
<evidence type="ECO:0000313" key="2">
    <source>
        <dbReference type="EMBL" id="KAK5855653.1"/>
    </source>
</evidence>
<keyword evidence="3" id="KW-1185">Reference proteome</keyword>
<gene>
    <name evidence="2" type="ORF">PBY51_007311</name>
</gene>
<dbReference type="Proteomes" id="UP001346869">
    <property type="component" value="Unassembled WGS sequence"/>
</dbReference>
<protein>
    <submittedName>
        <fullName evidence="2">Uncharacterized protein</fullName>
    </submittedName>
</protein>
<comment type="caution">
    <text evidence="2">The sequence shown here is derived from an EMBL/GenBank/DDBJ whole genome shotgun (WGS) entry which is preliminary data.</text>
</comment>
<sequence length="255" mass="28257">MSGCEKTGNCQPKHLQRNANSQRAGDVDVNIASSVSVAVELALARQQDNLEAAVTRAVQGAIDGMKNSVESLERKVVAHMETVKGQAAKVDHVQAETRAMKRAVSNNTADLEKLQLKVASLVDQDLRNNVRITGIGTGREGGGAIAFLQDMLPKWIPSLGDAKIQIERAHRIRSNKNNGQATMIFKVLRYQDRNTILQGARRKAPIQDAGRAIRFYADYTAFTSERRKAYGEVMKELYERGFSNLPDHPEDDDQR</sequence>
<dbReference type="EMBL" id="JAUZQC010000017">
    <property type="protein sequence ID" value="KAK5855653.1"/>
    <property type="molecule type" value="Genomic_DNA"/>
</dbReference>
<dbReference type="AlphaFoldDB" id="A0AAN8AHR4"/>
<organism evidence="2 3">
    <name type="scientific">Eleginops maclovinus</name>
    <name type="common">Patagonian blennie</name>
    <name type="synonym">Eleginus maclovinus</name>
    <dbReference type="NCBI Taxonomy" id="56733"/>
    <lineage>
        <taxon>Eukaryota</taxon>
        <taxon>Metazoa</taxon>
        <taxon>Chordata</taxon>
        <taxon>Craniata</taxon>
        <taxon>Vertebrata</taxon>
        <taxon>Euteleostomi</taxon>
        <taxon>Actinopterygii</taxon>
        <taxon>Neopterygii</taxon>
        <taxon>Teleostei</taxon>
        <taxon>Neoteleostei</taxon>
        <taxon>Acanthomorphata</taxon>
        <taxon>Eupercaria</taxon>
        <taxon>Perciformes</taxon>
        <taxon>Notothenioidei</taxon>
        <taxon>Eleginopidae</taxon>
        <taxon>Eleginops</taxon>
    </lineage>
</organism>
<dbReference type="InterPro" id="IPR004244">
    <property type="entry name" value="Transposase_22"/>
</dbReference>
<feature type="region of interest" description="Disordered" evidence="1">
    <location>
        <begin position="1"/>
        <end position="22"/>
    </location>
</feature>
<dbReference type="Gene3D" id="3.30.70.1820">
    <property type="entry name" value="L1 transposable element, RRM domain"/>
    <property type="match status" value="1"/>
</dbReference>
<evidence type="ECO:0000256" key="1">
    <source>
        <dbReference type="SAM" id="MobiDB-lite"/>
    </source>
</evidence>
<dbReference type="PANTHER" id="PTHR11505">
    <property type="entry name" value="L1 TRANSPOSABLE ELEMENT-RELATED"/>
    <property type="match status" value="1"/>
</dbReference>
<accession>A0AAN8AHR4</accession>
<proteinExistence type="predicted"/>